<organism evidence="4 5">
    <name type="scientific">Undibacterium parvum</name>
    <dbReference type="NCBI Taxonomy" id="401471"/>
    <lineage>
        <taxon>Bacteria</taxon>
        <taxon>Pseudomonadati</taxon>
        <taxon>Pseudomonadota</taxon>
        <taxon>Betaproteobacteria</taxon>
        <taxon>Burkholderiales</taxon>
        <taxon>Oxalobacteraceae</taxon>
        <taxon>Undibacterium</taxon>
    </lineage>
</organism>
<dbReference type="RefSeq" id="WP_126126214.1">
    <property type="nucleotide sequence ID" value="NZ_CP034464.1"/>
</dbReference>
<accession>A0A3Q9BP25</accession>
<gene>
    <name evidence="4" type="ORF">EJN92_01490</name>
</gene>
<evidence type="ECO:0000259" key="3">
    <source>
        <dbReference type="SMART" id="SM00854"/>
    </source>
</evidence>
<dbReference type="PANTHER" id="PTHR33393">
    <property type="entry name" value="POLYGLUTAMINE SYNTHESIS ACCESSORY PROTEIN RV0574C-RELATED"/>
    <property type="match status" value="1"/>
</dbReference>
<sequence>MNKSYFAFIAALIFAASAHAQQTAVKLLFVGDLMVDELPGQLIKQGKNPFAAFEAQFSQADLRFGNLECSVGNTGKRETKPFTFQAHPRVLSTIKQHFNAVSLANNHTGDYGPAAFGKMMDLLEKKGIPYFGGGRDVRAAHAPYVSEVKGVRIAILAYDDFFPRSFEALEDRPGVAWADDDQIVFDIRAAKTTHKADIVIVYPHWGWEHEKMASPRQIQLAHLMIEAGADAVVGGHPHVTQNIEIYQNKPIFYSLGNFIFNGFHTEDSQTGWALELMVDKDKKMEWKIHVAKLDKNGIPQYAGVLPAIEVAKLISQ</sequence>
<feature type="signal peptide" evidence="2">
    <location>
        <begin position="1"/>
        <end position="20"/>
    </location>
</feature>
<dbReference type="Pfam" id="PF09587">
    <property type="entry name" value="PGA_cap"/>
    <property type="match status" value="1"/>
</dbReference>
<protein>
    <submittedName>
        <fullName evidence="4">CapA family protein</fullName>
    </submittedName>
</protein>
<name>A0A3Q9BP25_9BURK</name>
<feature type="chain" id="PRO_5018619144" evidence="2">
    <location>
        <begin position="21"/>
        <end position="316"/>
    </location>
</feature>
<evidence type="ECO:0000256" key="2">
    <source>
        <dbReference type="SAM" id="SignalP"/>
    </source>
</evidence>
<feature type="domain" description="Capsule synthesis protein CapA" evidence="3">
    <location>
        <begin position="26"/>
        <end position="262"/>
    </location>
</feature>
<evidence type="ECO:0000256" key="1">
    <source>
        <dbReference type="ARBA" id="ARBA00005662"/>
    </source>
</evidence>
<evidence type="ECO:0000313" key="4">
    <source>
        <dbReference type="EMBL" id="AZP10815.1"/>
    </source>
</evidence>
<proteinExistence type="inferred from homology"/>
<keyword evidence="2" id="KW-0732">Signal</keyword>
<dbReference type="OrthoDB" id="5405713at2"/>
<dbReference type="InterPro" id="IPR052169">
    <property type="entry name" value="CW_Biosynth-Accessory"/>
</dbReference>
<keyword evidence="5" id="KW-1185">Reference proteome</keyword>
<dbReference type="SUPFAM" id="SSF56300">
    <property type="entry name" value="Metallo-dependent phosphatases"/>
    <property type="match status" value="1"/>
</dbReference>
<dbReference type="EMBL" id="CP034464">
    <property type="protein sequence ID" value="AZP10815.1"/>
    <property type="molecule type" value="Genomic_DNA"/>
</dbReference>
<evidence type="ECO:0000313" key="5">
    <source>
        <dbReference type="Proteomes" id="UP000275663"/>
    </source>
</evidence>
<dbReference type="Proteomes" id="UP000275663">
    <property type="component" value="Chromosome"/>
</dbReference>
<dbReference type="AlphaFoldDB" id="A0A3Q9BP25"/>
<dbReference type="CDD" id="cd07381">
    <property type="entry name" value="MPP_CapA"/>
    <property type="match status" value="1"/>
</dbReference>
<comment type="similarity">
    <text evidence="1">Belongs to the CapA family.</text>
</comment>
<dbReference type="PANTHER" id="PTHR33393:SF13">
    <property type="entry name" value="PGA BIOSYNTHESIS PROTEIN CAPA"/>
    <property type="match status" value="1"/>
</dbReference>
<dbReference type="KEGG" id="upv:EJN92_01490"/>
<dbReference type="SMART" id="SM00854">
    <property type="entry name" value="PGA_cap"/>
    <property type="match status" value="1"/>
</dbReference>
<dbReference type="InterPro" id="IPR019079">
    <property type="entry name" value="Capsule_synth_CapA"/>
</dbReference>
<reference evidence="4 5" key="1">
    <citation type="journal article" date="2011" name="Int. J. Syst. Evol. Microbiol.">
        <title>Description of Undibacterium oligocarboniphilum sp. nov., isolated from purified water, and Undibacterium pigrum strain CCUG 49012 as the type strain of Undibacterium parvum sp. nov., and emended descriptions of the genus Undibacterium and the species Undibacterium pigrum.</title>
        <authorList>
            <person name="Eder W."/>
            <person name="Wanner G."/>
            <person name="Ludwig W."/>
            <person name="Busse H.J."/>
            <person name="Ziemke-Kageler F."/>
            <person name="Lang E."/>
        </authorList>
    </citation>
    <scope>NUCLEOTIDE SEQUENCE [LARGE SCALE GENOMIC DNA]</scope>
    <source>
        <strain evidence="4 5">DSM 23061</strain>
    </source>
</reference>
<dbReference type="Gene3D" id="3.60.21.10">
    <property type="match status" value="1"/>
</dbReference>
<dbReference type="InterPro" id="IPR029052">
    <property type="entry name" value="Metallo-depent_PP-like"/>
</dbReference>